<dbReference type="EMBL" id="JAOYFB010000037">
    <property type="protein sequence ID" value="KAK4022809.1"/>
    <property type="molecule type" value="Genomic_DNA"/>
</dbReference>
<gene>
    <name evidence="1" type="ORF">OUZ56_008256</name>
</gene>
<evidence type="ECO:0000313" key="2">
    <source>
        <dbReference type="Proteomes" id="UP001234178"/>
    </source>
</evidence>
<name>A0ABR0ACP1_9CRUS</name>
<sequence length="133" mass="14813">MAAVDIPDTFAFFYSEQHRNKFFKRQPKYCGTGGRNLDTYITAVSAPAQQLVLATAIQPTPLDGVLHSLLLYHNFVSVLMGDTAKPSNTTVAEALQLLNEKNENHMADVWSRISQTHLELSRVVASVPKLVER</sequence>
<protein>
    <submittedName>
        <fullName evidence="1">Uncharacterized protein</fullName>
    </submittedName>
</protein>
<accession>A0ABR0ACP1</accession>
<dbReference type="Proteomes" id="UP001234178">
    <property type="component" value="Unassembled WGS sequence"/>
</dbReference>
<keyword evidence="2" id="KW-1185">Reference proteome</keyword>
<comment type="caution">
    <text evidence="1">The sequence shown here is derived from an EMBL/GenBank/DDBJ whole genome shotgun (WGS) entry which is preliminary data.</text>
</comment>
<organism evidence="1 2">
    <name type="scientific">Daphnia magna</name>
    <dbReference type="NCBI Taxonomy" id="35525"/>
    <lineage>
        <taxon>Eukaryota</taxon>
        <taxon>Metazoa</taxon>
        <taxon>Ecdysozoa</taxon>
        <taxon>Arthropoda</taxon>
        <taxon>Crustacea</taxon>
        <taxon>Branchiopoda</taxon>
        <taxon>Diplostraca</taxon>
        <taxon>Cladocera</taxon>
        <taxon>Anomopoda</taxon>
        <taxon>Daphniidae</taxon>
        <taxon>Daphnia</taxon>
    </lineage>
</organism>
<evidence type="ECO:0000313" key="1">
    <source>
        <dbReference type="EMBL" id="KAK4022809.1"/>
    </source>
</evidence>
<proteinExistence type="predicted"/>
<reference evidence="1 2" key="1">
    <citation type="journal article" date="2023" name="Nucleic Acids Res.">
        <title>The hologenome of Daphnia magna reveals possible DNA methylation and microbiome-mediated evolution of the host genome.</title>
        <authorList>
            <person name="Chaturvedi A."/>
            <person name="Li X."/>
            <person name="Dhandapani V."/>
            <person name="Marshall H."/>
            <person name="Kissane S."/>
            <person name="Cuenca-Cambronero M."/>
            <person name="Asole G."/>
            <person name="Calvet F."/>
            <person name="Ruiz-Romero M."/>
            <person name="Marangio P."/>
            <person name="Guigo R."/>
            <person name="Rago D."/>
            <person name="Mirbahai L."/>
            <person name="Eastwood N."/>
            <person name="Colbourne J.K."/>
            <person name="Zhou J."/>
            <person name="Mallon E."/>
            <person name="Orsini L."/>
        </authorList>
    </citation>
    <scope>NUCLEOTIDE SEQUENCE [LARGE SCALE GENOMIC DNA]</scope>
    <source>
        <strain evidence="1">LRV0_1</strain>
    </source>
</reference>